<gene>
    <name evidence="1" type="ORF">EVAR_16973_1</name>
</gene>
<comment type="caution">
    <text evidence="1">The sequence shown here is derived from an EMBL/GenBank/DDBJ whole genome shotgun (WGS) entry which is preliminary data.</text>
</comment>
<name>A0A4C1TVJ2_EUMVA</name>
<keyword evidence="2" id="KW-1185">Reference proteome</keyword>
<sequence>MRCRSSAVQLAEGRNEELAIQAPSSFEHELCKNKIVIPKQRDQKTLHPRSTMALFCDESWIYAYDPETKQQSMVCVFQDEPSPTKVLRAKSTEANGCLFFWHNRPYRPAAARQRQTELVPEPILDLGRICYLMFYFYLWVVSRFVCRHVLFAPPLRHKPLRTCNLKSRGVGGVISVNIGDDQCSQFGSEMDLVGTRGGGAGGRRAGHTNCGGSSTPARADCAAALQSVLHPV</sequence>
<dbReference type="EMBL" id="BGZK01000092">
    <property type="protein sequence ID" value="GBP18027.1"/>
    <property type="molecule type" value="Genomic_DNA"/>
</dbReference>
<evidence type="ECO:0000313" key="1">
    <source>
        <dbReference type="EMBL" id="GBP18027.1"/>
    </source>
</evidence>
<reference evidence="1 2" key="1">
    <citation type="journal article" date="2019" name="Commun. Biol.">
        <title>The bagworm genome reveals a unique fibroin gene that provides high tensile strength.</title>
        <authorList>
            <person name="Kono N."/>
            <person name="Nakamura H."/>
            <person name="Ohtoshi R."/>
            <person name="Tomita M."/>
            <person name="Numata K."/>
            <person name="Arakawa K."/>
        </authorList>
    </citation>
    <scope>NUCLEOTIDE SEQUENCE [LARGE SCALE GENOMIC DNA]</scope>
</reference>
<evidence type="ECO:0000313" key="2">
    <source>
        <dbReference type="Proteomes" id="UP000299102"/>
    </source>
</evidence>
<dbReference type="OrthoDB" id="10017160at2759"/>
<organism evidence="1 2">
    <name type="scientific">Eumeta variegata</name>
    <name type="common">Bagworm moth</name>
    <name type="synonym">Eumeta japonica</name>
    <dbReference type="NCBI Taxonomy" id="151549"/>
    <lineage>
        <taxon>Eukaryota</taxon>
        <taxon>Metazoa</taxon>
        <taxon>Ecdysozoa</taxon>
        <taxon>Arthropoda</taxon>
        <taxon>Hexapoda</taxon>
        <taxon>Insecta</taxon>
        <taxon>Pterygota</taxon>
        <taxon>Neoptera</taxon>
        <taxon>Endopterygota</taxon>
        <taxon>Lepidoptera</taxon>
        <taxon>Glossata</taxon>
        <taxon>Ditrysia</taxon>
        <taxon>Tineoidea</taxon>
        <taxon>Psychidae</taxon>
        <taxon>Oiketicinae</taxon>
        <taxon>Eumeta</taxon>
    </lineage>
</organism>
<proteinExistence type="predicted"/>
<dbReference type="AlphaFoldDB" id="A0A4C1TVJ2"/>
<protein>
    <submittedName>
        <fullName evidence="1">Uncharacterized protein</fullName>
    </submittedName>
</protein>
<dbReference type="Proteomes" id="UP000299102">
    <property type="component" value="Unassembled WGS sequence"/>
</dbReference>
<accession>A0A4C1TVJ2</accession>